<dbReference type="EMBL" id="CAXAMN010022430">
    <property type="protein sequence ID" value="CAK9069344.1"/>
    <property type="molecule type" value="Genomic_DNA"/>
</dbReference>
<organism evidence="2 3">
    <name type="scientific">Durusdinium trenchii</name>
    <dbReference type="NCBI Taxonomy" id="1381693"/>
    <lineage>
        <taxon>Eukaryota</taxon>
        <taxon>Sar</taxon>
        <taxon>Alveolata</taxon>
        <taxon>Dinophyceae</taxon>
        <taxon>Suessiales</taxon>
        <taxon>Symbiodiniaceae</taxon>
        <taxon>Durusdinium</taxon>
    </lineage>
</organism>
<protein>
    <submittedName>
        <fullName evidence="2">Uncharacterized protein</fullName>
    </submittedName>
</protein>
<proteinExistence type="predicted"/>
<gene>
    <name evidence="2" type="ORF">CCMP2556_LOCUS34107</name>
</gene>
<evidence type="ECO:0000256" key="1">
    <source>
        <dbReference type="SAM" id="MobiDB-lite"/>
    </source>
</evidence>
<keyword evidence="3" id="KW-1185">Reference proteome</keyword>
<reference evidence="2 3" key="1">
    <citation type="submission" date="2024-02" db="EMBL/GenBank/DDBJ databases">
        <authorList>
            <person name="Chen Y."/>
            <person name="Shah S."/>
            <person name="Dougan E. K."/>
            <person name="Thang M."/>
            <person name="Chan C."/>
        </authorList>
    </citation>
    <scope>NUCLEOTIDE SEQUENCE [LARGE SCALE GENOMIC DNA]</scope>
</reference>
<evidence type="ECO:0000313" key="3">
    <source>
        <dbReference type="Proteomes" id="UP001642484"/>
    </source>
</evidence>
<comment type="caution">
    <text evidence="2">The sequence shown here is derived from an EMBL/GenBank/DDBJ whole genome shotgun (WGS) entry which is preliminary data.</text>
</comment>
<feature type="region of interest" description="Disordered" evidence="1">
    <location>
        <begin position="84"/>
        <end position="104"/>
    </location>
</feature>
<accession>A0ABP0P0N0</accession>
<evidence type="ECO:0000313" key="2">
    <source>
        <dbReference type="EMBL" id="CAK9069344.1"/>
    </source>
</evidence>
<dbReference type="Proteomes" id="UP001642484">
    <property type="component" value="Unassembled WGS sequence"/>
</dbReference>
<feature type="non-terminal residue" evidence="2">
    <location>
        <position position="1"/>
    </location>
</feature>
<name>A0ABP0P0N0_9DINO</name>
<sequence>VCQRAFRSLIGLGTERYAKLKRAAMDGTAPPGDGRCLPRKLLLKTQKASIDKRSAIAEFLEQLYNTLSEPTPTVLHSDTQFVKPKLGKRKRKDESAEVKAEGMGPVKQEEVPKPLKFHRKTTLQGSQDLALLTFLPSTEEAILEARSETKHHMSDEHWLGDPMLYLPHALIEKIAYSGTVPSGSS</sequence>